<evidence type="ECO:0000256" key="1">
    <source>
        <dbReference type="ARBA" id="ARBA00004090"/>
    </source>
</evidence>
<reference evidence="10" key="1">
    <citation type="submission" date="2020-01" db="EMBL/GenBank/DDBJ databases">
        <title>Genome Sequencing of Three Apophysomyces-Like Fungal Strains Confirms a Novel Fungal Genus in the Mucoromycota with divergent Burkholderia-like Endosymbiotic Bacteria.</title>
        <authorList>
            <person name="Stajich J.E."/>
            <person name="Macias A.M."/>
            <person name="Carter-House D."/>
            <person name="Lovett B."/>
            <person name="Kasson L.R."/>
            <person name="Berry K."/>
            <person name="Grigoriev I."/>
            <person name="Chang Y."/>
            <person name="Spatafora J."/>
            <person name="Kasson M.T."/>
        </authorList>
    </citation>
    <scope>NUCLEOTIDE SEQUENCE</scope>
    <source>
        <strain evidence="10">NRRL A-21654</strain>
    </source>
</reference>
<comment type="function">
    <text evidence="1 8">Involved in nucleolar integrity and required for processing of the pre-rRNA for the 60S ribosome subunit.</text>
</comment>
<name>A0A8H7ELK6_9FUNG</name>
<evidence type="ECO:0000256" key="6">
    <source>
        <dbReference type="ARBA" id="ARBA00023054"/>
    </source>
</evidence>
<accession>A0A8H7ELK6</accession>
<evidence type="ECO:0000256" key="8">
    <source>
        <dbReference type="RuleBase" id="RU363084"/>
    </source>
</evidence>
<keyword evidence="7 8" id="KW-0539">Nucleus</keyword>
<comment type="subcellular location">
    <subcellularLocation>
        <location evidence="2 8">Nucleus</location>
        <location evidence="2 8">Nucleolus</location>
    </subcellularLocation>
</comment>
<dbReference type="InterPro" id="IPR005579">
    <property type="entry name" value="Cgr1-like"/>
</dbReference>
<dbReference type="GO" id="GO:0006364">
    <property type="term" value="P:rRNA processing"/>
    <property type="evidence" value="ECO:0007669"/>
    <property type="project" value="UniProtKB-UniRule"/>
</dbReference>
<evidence type="ECO:0000256" key="3">
    <source>
        <dbReference type="ARBA" id="ARBA00007869"/>
    </source>
</evidence>
<evidence type="ECO:0000256" key="2">
    <source>
        <dbReference type="ARBA" id="ARBA00004604"/>
    </source>
</evidence>
<evidence type="ECO:0000313" key="10">
    <source>
        <dbReference type="EMBL" id="KAF7720563.1"/>
    </source>
</evidence>
<dbReference type="Pfam" id="PF03879">
    <property type="entry name" value="Cgr1"/>
    <property type="match status" value="1"/>
</dbReference>
<proteinExistence type="inferred from homology"/>
<sequence>MAATTAPRDVKEAVAGVVDTQNKRVSGKSWKIQKTPTVRAQKAKSLRRTWEQRSQERKRIQAVKTLEKQMKDEKQAEKDRKRQITLERKKIKEEKERMEQLAAKMSAKRLQRLKKREARKKARV</sequence>
<evidence type="ECO:0000256" key="9">
    <source>
        <dbReference type="SAM" id="MobiDB-lite"/>
    </source>
</evidence>
<evidence type="ECO:0000256" key="5">
    <source>
        <dbReference type="ARBA" id="ARBA00022552"/>
    </source>
</evidence>
<evidence type="ECO:0000313" key="11">
    <source>
        <dbReference type="Proteomes" id="UP000605846"/>
    </source>
</evidence>
<comment type="caution">
    <text evidence="10">The sequence shown here is derived from an EMBL/GenBank/DDBJ whole genome shotgun (WGS) entry which is preliminary data.</text>
</comment>
<feature type="compositionally biased region" description="Basic and acidic residues" evidence="9">
    <location>
        <begin position="48"/>
        <end position="91"/>
    </location>
</feature>
<keyword evidence="6" id="KW-0175">Coiled coil</keyword>
<keyword evidence="4 8" id="KW-0690">Ribosome biogenesis</keyword>
<dbReference type="AlphaFoldDB" id="A0A8H7ELK6"/>
<dbReference type="Proteomes" id="UP000605846">
    <property type="component" value="Unassembled WGS sequence"/>
</dbReference>
<dbReference type="EMBL" id="JABAYA010000549">
    <property type="protein sequence ID" value="KAF7720563.1"/>
    <property type="molecule type" value="Genomic_DNA"/>
</dbReference>
<dbReference type="OrthoDB" id="277961at2759"/>
<dbReference type="GO" id="GO:0005730">
    <property type="term" value="C:nucleolus"/>
    <property type="evidence" value="ECO:0007669"/>
    <property type="project" value="UniProtKB-SubCell"/>
</dbReference>
<evidence type="ECO:0000256" key="7">
    <source>
        <dbReference type="ARBA" id="ARBA00023242"/>
    </source>
</evidence>
<protein>
    <recommendedName>
        <fullName evidence="8">rRNA-processing protein</fullName>
    </recommendedName>
</protein>
<keyword evidence="11" id="KW-1185">Reference proteome</keyword>
<comment type="similarity">
    <text evidence="3 8">Belongs to the CGR1 family.</text>
</comment>
<evidence type="ECO:0000256" key="4">
    <source>
        <dbReference type="ARBA" id="ARBA00022517"/>
    </source>
</evidence>
<keyword evidence="5 8" id="KW-0698">rRNA processing</keyword>
<feature type="region of interest" description="Disordered" evidence="9">
    <location>
        <begin position="35"/>
        <end position="91"/>
    </location>
</feature>
<gene>
    <name evidence="10" type="ORF">EC973_007446</name>
</gene>
<organism evidence="10 11">
    <name type="scientific">Apophysomyces ossiformis</name>
    <dbReference type="NCBI Taxonomy" id="679940"/>
    <lineage>
        <taxon>Eukaryota</taxon>
        <taxon>Fungi</taxon>
        <taxon>Fungi incertae sedis</taxon>
        <taxon>Mucoromycota</taxon>
        <taxon>Mucoromycotina</taxon>
        <taxon>Mucoromycetes</taxon>
        <taxon>Mucorales</taxon>
        <taxon>Mucorineae</taxon>
        <taxon>Mucoraceae</taxon>
        <taxon>Apophysomyces</taxon>
    </lineage>
</organism>